<feature type="compositionally biased region" description="Gly residues" evidence="1">
    <location>
        <begin position="328"/>
        <end position="352"/>
    </location>
</feature>
<proteinExistence type="predicted"/>
<feature type="region of interest" description="Disordered" evidence="1">
    <location>
        <begin position="324"/>
        <end position="361"/>
    </location>
</feature>
<organism evidence="3">
    <name type="scientific">freshwater metagenome</name>
    <dbReference type="NCBI Taxonomy" id="449393"/>
    <lineage>
        <taxon>unclassified sequences</taxon>
        <taxon>metagenomes</taxon>
        <taxon>ecological metagenomes</taxon>
    </lineage>
</organism>
<feature type="region of interest" description="Disordered" evidence="1">
    <location>
        <begin position="215"/>
        <end position="261"/>
    </location>
</feature>
<keyword evidence="2" id="KW-1133">Transmembrane helix</keyword>
<sequence>MSEDFDIFATPAQDNLGEELAKGSYRWVNKYTRVLGALVLFVGGGASGVWYSQHQSSTSTSVSGGGATLRNLANGSGVAAAAAFGGGSSRRNRGAGGVAGAAGGFGGGGFGGGVTAGTITKIDGTTIYLRGADGQAIVVKASAATPVTNTISEKIAALKVGDAVTVIGSTGNDGTVTPTTVSKGALPVAALVGARGGGAGGGGFGAVAGAGAGAGTGARAGGTGTGQRVRGGAKAGGAGGTAASGASSAGGAGAGAGSAARPAVGGAGGAGNGGAGGGGGGGRFNNPEFTACLAKAGVTFDPGSRPDMADPKVAAAMTKCRDLLPQAGAGGPAGGGAGGPAGGGGNRNGGQGSTPTTAPTN</sequence>
<keyword evidence="2" id="KW-0812">Transmembrane</keyword>
<dbReference type="EMBL" id="CAEZXN010000004">
    <property type="protein sequence ID" value="CAB4687350.1"/>
    <property type="molecule type" value="Genomic_DNA"/>
</dbReference>
<evidence type="ECO:0000256" key="2">
    <source>
        <dbReference type="SAM" id="Phobius"/>
    </source>
</evidence>
<evidence type="ECO:0000313" key="3">
    <source>
        <dbReference type="EMBL" id="CAB4687350.1"/>
    </source>
</evidence>
<evidence type="ECO:0000256" key="1">
    <source>
        <dbReference type="SAM" id="MobiDB-lite"/>
    </source>
</evidence>
<name>A0A6J6NL38_9ZZZZ</name>
<accession>A0A6J6NL38</accession>
<keyword evidence="2" id="KW-0472">Membrane</keyword>
<gene>
    <name evidence="3" type="ORF">UFOPK2423_00335</name>
</gene>
<feature type="compositionally biased region" description="Gly residues" evidence="1">
    <location>
        <begin position="233"/>
        <end position="256"/>
    </location>
</feature>
<feature type="transmembrane region" description="Helical" evidence="2">
    <location>
        <begin position="31"/>
        <end position="51"/>
    </location>
</feature>
<protein>
    <submittedName>
        <fullName evidence="3">Unannotated protein</fullName>
    </submittedName>
</protein>
<dbReference type="AlphaFoldDB" id="A0A6J6NL38"/>
<reference evidence="3" key="1">
    <citation type="submission" date="2020-05" db="EMBL/GenBank/DDBJ databases">
        <authorList>
            <person name="Chiriac C."/>
            <person name="Salcher M."/>
            <person name="Ghai R."/>
            <person name="Kavagutti S V."/>
        </authorList>
    </citation>
    <scope>NUCLEOTIDE SEQUENCE</scope>
</reference>
<feature type="compositionally biased region" description="Gly residues" evidence="1">
    <location>
        <begin position="215"/>
        <end position="225"/>
    </location>
</feature>